<evidence type="ECO:0000256" key="2">
    <source>
        <dbReference type="SAM" id="MobiDB-lite"/>
    </source>
</evidence>
<dbReference type="AlphaFoldDB" id="A0A2N8KWW7"/>
<dbReference type="SUPFAM" id="SSF56349">
    <property type="entry name" value="DNA breaking-rejoining enzymes"/>
    <property type="match status" value="1"/>
</dbReference>
<name>A0A2N8KWW7_9BURK</name>
<dbReference type="Proteomes" id="UP000235916">
    <property type="component" value="Unassembled WGS sequence"/>
</dbReference>
<evidence type="ECO:0000256" key="1">
    <source>
        <dbReference type="ARBA" id="ARBA00023172"/>
    </source>
</evidence>
<gene>
    <name evidence="3" type="ORF">C1O66_10700</name>
</gene>
<dbReference type="EMBL" id="POSP01000003">
    <property type="protein sequence ID" value="PND37949.1"/>
    <property type="molecule type" value="Genomic_DNA"/>
</dbReference>
<dbReference type="GO" id="GO:0003677">
    <property type="term" value="F:DNA binding"/>
    <property type="evidence" value="ECO:0007669"/>
    <property type="project" value="InterPro"/>
</dbReference>
<dbReference type="Gene3D" id="1.10.443.10">
    <property type="entry name" value="Intergrase catalytic core"/>
    <property type="match status" value="1"/>
</dbReference>
<accession>A0A2N8KWW7</accession>
<feature type="compositionally biased region" description="Polar residues" evidence="2">
    <location>
        <begin position="377"/>
        <end position="386"/>
    </location>
</feature>
<protein>
    <recommendedName>
        <fullName evidence="5">Tyr recombinase domain-containing protein</fullName>
    </recommendedName>
</protein>
<reference evidence="3 4" key="1">
    <citation type="submission" date="2018-01" db="EMBL/GenBank/DDBJ databases">
        <title>Draft genome sequence of Paucibacter aquatile CR182 isolated from freshwater of the Nakdong River.</title>
        <authorList>
            <person name="Choi A."/>
            <person name="Chung E.J."/>
        </authorList>
    </citation>
    <scope>NUCLEOTIDE SEQUENCE [LARGE SCALE GENOMIC DNA]</scope>
    <source>
        <strain evidence="3 4">CR182</strain>
    </source>
</reference>
<comment type="caution">
    <text evidence="3">The sequence shown here is derived from an EMBL/GenBank/DDBJ whole genome shotgun (WGS) entry which is preliminary data.</text>
</comment>
<evidence type="ECO:0000313" key="4">
    <source>
        <dbReference type="Proteomes" id="UP000235916"/>
    </source>
</evidence>
<dbReference type="InterPro" id="IPR011010">
    <property type="entry name" value="DNA_brk_join_enz"/>
</dbReference>
<feature type="region of interest" description="Disordered" evidence="2">
    <location>
        <begin position="361"/>
        <end position="386"/>
    </location>
</feature>
<organism evidence="3 4">
    <name type="scientific">Kinneretia aquatilis</name>
    <dbReference type="NCBI Taxonomy" id="2070761"/>
    <lineage>
        <taxon>Bacteria</taxon>
        <taxon>Pseudomonadati</taxon>
        <taxon>Pseudomonadota</taxon>
        <taxon>Betaproteobacteria</taxon>
        <taxon>Burkholderiales</taxon>
        <taxon>Sphaerotilaceae</taxon>
        <taxon>Roseateles</taxon>
    </lineage>
</organism>
<keyword evidence="1" id="KW-0233">DNA recombination</keyword>
<proteinExistence type="predicted"/>
<dbReference type="GO" id="GO:0006310">
    <property type="term" value="P:DNA recombination"/>
    <property type="evidence" value="ECO:0007669"/>
    <property type="project" value="UniProtKB-KW"/>
</dbReference>
<evidence type="ECO:0000313" key="3">
    <source>
        <dbReference type="EMBL" id="PND37949.1"/>
    </source>
</evidence>
<dbReference type="GO" id="GO:0015074">
    <property type="term" value="P:DNA integration"/>
    <property type="evidence" value="ECO:0007669"/>
    <property type="project" value="InterPro"/>
</dbReference>
<evidence type="ECO:0008006" key="5">
    <source>
        <dbReference type="Google" id="ProtNLM"/>
    </source>
</evidence>
<keyword evidence="4" id="KW-1185">Reference proteome</keyword>
<dbReference type="InterPro" id="IPR013762">
    <property type="entry name" value="Integrase-like_cat_sf"/>
</dbReference>
<sequence>MRNAIEAVFANEVAPHTMEGVIEAAQTLLNAVDAAREARKDTEPKPSSLEDYERKQLLVDEAMEEVQGSYGDRLVRVMGGWAGKAQTFRAMRSALRHRAVSAVRSSLRVLTSLQGKPDFLGLRPAVVKQLQQELPTLGHAYLLDRDVCLAAVGCKSEPASSKSRMLKRLPMGWREGFLEAVASSAQYAMPCALLDACGLRPVELEKGVAMEMKGDRIQVRIEGGKVRDGAGQPWRQFELTREALPAWAYDKVNQATALTVSADPDALRAFIGRVSEKLFPRHDPPRANDILLSAYLFRHALVSDLRAEGWDSADIAAVIGESSAQTTKWYGVNWGTGGRRSHKTRVASIVKDTVQTARPVRPASTAGLDMLKEASNRSRSGVSLRR</sequence>